<dbReference type="InterPro" id="IPR048270">
    <property type="entry name" value="PNMA_C"/>
</dbReference>
<evidence type="ECO:0000313" key="17">
    <source>
        <dbReference type="Proteomes" id="UP001152320"/>
    </source>
</evidence>
<gene>
    <name evidence="16" type="ORF">HOLleu_15077</name>
</gene>
<dbReference type="GO" id="GO:0003723">
    <property type="term" value="F:RNA binding"/>
    <property type="evidence" value="ECO:0007669"/>
    <property type="project" value="UniProtKB-KW"/>
</dbReference>
<feature type="region of interest" description="Disordered" evidence="13">
    <location>
        <begin position="1112"/>
        <end position="1146"/>
    </location>
</feature>
<keyword evidence="12" id="KW-0862">Zinc</keyword>
<dbReference type="Pfam" id="PF00078">
    <property type="entry name" value="RVT_1"/>
    <property type="match status" value="1"/>
</dbReference>
<feature type="region of interest" description="Disordered" evidence="13">
    <location>
        <begin position="239"/>
        <end position="270"/>
    </location>
</feature>
<keyword evidence="17" id="KW-1185">Reference proteome</keyword>
<dbReference type="GO" id="GO:0015074">
    <property type="term" value="P:DNA integration"/>
    <property type="evidence" value="ECO:0007669"/>
    <property type="project" value="UniProtKB-KW"/>
</dbReference>
<dbReference type="InterPro" id="IPR043502">
    <property type="entry name" value="DNA/RNA_pol_sf"/>
</dbReference>
<reference evidence="16" key="1">
    <citation type="submission" date="2021-10" db="EMBL/GenBank/DDBJ databases">
        <title>Tropical sea cucumber genome reveals ecological adaptation and Cuvierian tubules defense mechanism.</title>
        <authorList>
            <person name="Chen T."/>
        </authorList>
    </citation>
    <scope>NUCLEOTIDE SEQUENCE</scope>
    <source>
        <strain evidence="16">Nanhai2018</strain>
        <tissue evidence="16">Muscle</tissue>
    </source>
</reference>
<evidence type="ECO:0000256" key="7">
    <source>
        <dbReference type="ARBA" id="ARBA00022842"/>
    </source>
</evidence>
<dbReference type="InterPro" id="IPR041577">
    <property type="entry name" value="RT_RNaseH_2"/>
</dbReference>
<keyword evidence="7" id="KW-0460">Magnesium</keyword>
<keyword evidence="12" id="KW-0479">Metal-binding</keyword>
<keyword evidence="6" id="KW-0255">Endonuclease</keyword>
<dbReference type="GO" id="GO:0004190">
    <property type="term" value="F:aspartic-type endopeptidase activity"/>
    <property type="evidence" value="ECO:0007669"/>
    <property type="project" value="UniProtKB-KW"/>
</dbReference>
<dbReference type="SUPFAM" id="SSF50630">
    <property type="entry name" value="Acid proteases"/>
    <property type="match status" value="1"/>
</dbReference>
<dbReference type="PROSITE" id="PS50158">
    <property type="entry name" value="ZF_CCHC"/>
    <property type="match status" value="1"/>
</dbReference>
<evidence type="ECO:0000313" key="16">
    <source>
        <dbReference type="EMBL" id="KAJ8040704.1"/>
    </source>
</evidence>
<evidence type="ECO:0000256" key="10">
    <source>
        <dbReference type="ARBA" id="ARBA00023125"/>
    </source>
</evidence>
<evidence type="ECO:0000256" key="1">
    <source>
        <dbReference type="ARBA" id="ARBA00022670"/>
    </source>
</evidence>
<feature type="region of interest" description="Disordered" evidence="13">
    <location>
        <begin position="942"/>
        <end position="974"/>
    </location>
</feature>
<keyword evidence="4" id="KW-0378">Hydrolase</keyword>
<dbReference type="Gene3D" id="3.10.10.10">
    <property type="entry name" value="HIV Type 1 Reverse Transcriptase, subunit A, domain 1"/>
    <property type="match status" value="1"/>
</dbReference>
<sequence>MSNPETESEKFDRELEDFLAQHGKKREDIQFPGSDTATKTVVEHIHKIENRALKKHDYKRLRGFSGKSPVPSGELPFSTWYLHAEQMLSEGSLSEEEKRLRLSECLSPPALTLYRRVAEELGPLATGAKLLEQLGKAFGVACEGEDLYTLFRDTYQEREEAASAYLLYLDERLDQAIQFGGVDRQQADKLRLSQFIRGCIFNEGLVSNLQLRQRKSRPPTLVGLLREVRIEEAEETARLTKRENARAPKKAQVNHATIEKPQGKSDLNNLSKQLGDLTAQVAALQSAPSVKPADPPPTVKKDEASSASLLEAIKQLQKAVSDLQQGKNRKPEANRSKGIICYQCGERGHMLRDCNNAPNAELVQQRLLDGIECQALLDTGSQVTCVSSDFYRSRLSHRELMPLHDLGVTGAGGQDVPYLGYIQVDLTPSATDAGTEKTVTTLALVLPGNSALQQVPLLIGTNTSVLQTLLQDCQRMGGNKFVQKLRVSCQWADAYHRAATRAKCGEDGLLGPLRLRRHTEIPAGESIDLNCSVRNLLGAGTTVLVEAHPSLGGTLMVQPFLTKLTRRKLMTVKVRVFNVSSLPVKLGRRHLIGQAFLPASVEQIGHDEAPSPQGAAATINTLTTETPQPFSLEGSPVSEEWRQRIANVLKRHHKAFSTSDLDIGCTSAVKHKIRLSDDAPFRQKCRRIAPADFEDARRHIEELLAKDIIRESASPYASPIVLVRKKNGDIRLTVDYRLLNSRTIKDQYNIPKIEDTLHSLTGAAWFSCLDLKSGYYQIEMEEEDKKKTAFWCPLRFYEFNRMPQGICNAPASFQRLMEKCMGSMAFSDVLVYLDDLLVFSRTLEEHKERLDKVLAHLEEYGLKLNPEKCQFVQTSVKCLGHVISAEGVQTDPEKVSAVANWPPPQNVRELKSFLGFAGYYRRFIQHYSRIAKPLNDLTKLYEPVRKKGKGRAKGPNPRGGSQGMRPSPDTPFGEKWDEQCQEAFDTLIERLTTAPTLKFADHSAPFVVHTDASTSGLGAALYQKHEGKLHPVAYASRGLTKSESNYPAHKLEFLALKWAVTDKFADYLYGAHFTVLTDNNPLTYVLSTAKLDATGHRWLASLANFDFDIKYKPGKQNQDADALSRRPHDPSPMMTSTYSSERKEGE</sequence>
<dbReference type="PANTHER" id="PTHR37984">
    <property type="entry name" value="PROTEIN CBG26694"/>
    <property type="match status" value="1"/>
</dbReference>
<dbReference type="GO" id="GO:0008270">
    <property type="term" value="F:zinc ion binding"/>
    <property type="evidence" value="ECO:0007669"/>
    <property type="project" value="UniProtKB-KW"/>
</dbReference>
<evidence type="ECO:0000256" key="5">
    <source>
        <dbReference type="ARBA" id="ARBA00022750"/>
    </source>
</evidence>
<evidence type="ECO:0000256" key="11">
    <source>
        <dbReference type="ARBA" id="ARBA00023268"/>
    </source>
</evidence>
<organism evidence="16 17">
    <name type="scientific">Holothuria leucospilota</name>
    <name type="common">Black long sea cucumber</name>
    <name type="synonym">Mertensiothuria leucospilota</name>
    <dbReference type="NCBI Taxonomy" id="206669"/>
    <lineage>
        <taxon>Eukaryota</taxon>
        <taxon>Metazoa</taxon>
        <taxon>Echinodermata</taxon>
        <taxon>Eleutherozoa</taxon>
        <taxon>Echinozoa</taxon>
        <taxon>Holothuroidea</taxon>
        <taxon>Aspidochirotacea</taxon>
        <taxon>Aspidochirotida</taxon>
        <taxon>Holothuriidae</taxon>
        <taxon>Holothuria</taxon>
    </lineage>
</organism>
<evidence type="ECO:0000259" key="14">
    <source>
        <dbReference type="PROSITE" id="PS50158"/>
    </source>
</evidence>
<keyword evidence="4" id="KW-0540">Nuclease</keyword>
<evidence type="ECO:0000256" key="13">
    <source>
        <dbReference type="SAM" id="MobiDB-lite"/>
    </source>
</evidence>
<protein>
    <recommendedName>
        <fullName evidence="18">Reverse transcriptase</fullName>
    </recommendedName>
</protein>
<dbReference type="PROSITE" id="PS50878">
    <property type="entry name" value="RT_POL"/>
    <property type="match status" value="1"/>
</dbReference>
<evidence type="ECO:0000256" key="4">
    <source>
        <dbReference type="ARBA" id="ARBA00022722"/>
    </source>
</evidence>
<evidence type="ECO:0000256" key="2">
    <source>
        <dbReference type="ARBA" id="ARBA00022679"/>
    </source>
</evidence>
<accession>A0A9Q1C9R2</accession>
<dbReference type="InterPro" id="IPR001969">
    <property type="entry name" value="Aspartic_peptidase_AS"/>
</dbReference>
<dbReference type="Proteomes" id="UP001152320">
    <property type="component" value="Chromosome 6"/>
</dbReference>
<keyword evidence="12" id="KW-0863">Zinc-finger</keyword>
<dbReference type="PANTHER" id="PTHR37984:SF5">
    <property type="entry name" value="PROTEIN NYNRIN-LIKE"/>
    <property type="match status" value="1"/>
</dbReference>
<dbReference type="Gene3D" id="4.10.60.10">
    <property type="entry name" value="Zinc finger, CCHC-type"/>
    <property type="match status" value="1"/>
</dbReference>
<dbReference type="InterPro" id="IPR021109">
    <property type="entry name" value="Peptidase_aspartic_dom_sf"/>
</dbReference>
<dbReference type="FunFam" id="3.10.10.10:FF:000004">
    <property type="entry name" value="Uncharacterized protein"/>
    <property type="match status" value="1"/>
</dbReference>
<evidence type="ECO:0000256" key="3">
    <source>
        <dbReference type="ARBA" id="ARBA00022695"/>
    </source>
</evidence>
<dbReference type="Pfam" id="PF17919">
    <property type="entry name" value="RT_RNaseH_2"/>
    <property type="match status" value="1"/>
</dbReference>
<evidence type="ECO:0000259" key="15">
    <source>
        <dbReference type="PROSITE" id="PS50878"/>
    </source>
</evidence>
<dbReference type="FunFam" id="3.30.70.270:FF:000020">
    <property type="entry name" value="Transposon Tf2-6 polyprotein-like Protein"/>
    <property type="match status" value="1"/>
</dbReference>
<dbReference type="CDD" id="cd01647">
    <property type="entry name" value="RT_LTR"/>
    <property type="match status" value="1"/>
</dbReference>
<evidence type="ECO:0000256" key="6">
    <source>
        <dbReference type="ARBA" id="ARBA00022759"/>
    </source>
</evidence>
<dbReference type="SUPFAM" id="SSF56672">
    <property type="entry name" value="DNA/RNA polymerases"/>
    <property type="match status" value="1"/>
</dbReference>
<dbReference type="CDD" id="cd09274">
    <property type="entry name" value="RNase_HI_RT_Ty3"/>
    <property type="match status" value="1"/>
</dbReference>
<feature type="domain" description="Reverse transcriptase" evidence="15">
    <location>
        <begin position="704"/>
        <end position="883"/>
    </location>
</feature>
<dbReference type="InterPro" id="IPR001878">
    <property type="entry name" value="Znf_CCHC"/>
</dbReference>
<dbReference type="OrthoDB" id="115435at2759"/>
<keyword evidence="10" id="KW-0238">DNA-binding</keyword>
<dbReference type="Pfam" id="PF14893">
    <property type="entry name" value="PNMA"/>
    <property type="match status" value="1"/>
</dbReference>
<dbReference type="AlphaFoldDB" id="A0A9Q1C9R2"/>
<evidence type="ECO:0000256" key="8">
    <source>
        <dbReference type="ARBA" id="ARBA00022884"/>
    </source>
</evidence>
<keyword evidence="11" id="KW-0511">Multifunctional enzyme</keyword>
<proteinExistence type="predicted"/>
<dbReference type="PROSITE" id="PS00141">
    <property type="entry name" value="ASP_PROTEASE"/>
    <property type="match status" value="1"/>
</dbReference>
<feature type="region of interest" description="Disordered" evidence="13">
    <location>
        <begin position="285"/>
        <end position="305"/>
    </location>
</feature>
<evidence type="ECO:0008006" key="18">
    <source>
        <dbReference type="Google" id="ProtNLM"/>
    </source>
</evidence>
<evidence type="ECO:0000256" key="12">
    <source>
        <dbReference type="PROSITE-ProRule" id="PRU00047"/>
    </source>
</evidence>
<dbReference type="GO" id="GO:0016779">
    <property type="term" value="F:nucleotidyltransferase activity"/>
    <property type="evidence" value="ECO:0007669"/>
    <property type="project" value="UniProtKB-KW"/>
</dbReference>
<dbReference type="InterPro" id="IPR043128">
    <property type="entry name" value="Rev_trsase/Diguanyl_cyclase"/>
</dbReference>
<dbReference type="InterPro" id="IPR036875">
    <property type="entry name" value="Znf_CCHC_sf"/>
</dbReference>
<dbReference type="InterPro" id="IPR000477">
    <property type="entry name" value="RT_dom"/>
</dbReference>
<dbReference type="SUPFAM" id="SSF57756">
    <property type="entry name" value="Retrovirus zinc finger-like domains"/>
    <property type="match status" value="1"/>
</dbReference>
<keyword evidence="5" id="KW-0064">Aspartyl protease</keyword>
<dbReference type="Gene3D" id="3.30.70.270">
    <property type="match status" value="2"/>
</dbReference>
<dbReference type="Pfam" id="PF00098">
    <property type="entry name" value="zf-CCHC"/>
    <property type="match status" value="1"/>
</dbReference>
<evidence type="ECO:0000256" key="9">
    <source>
        <dbReference type="ARBA" id="ARBA00022908"/>
    </source>
</evidence>
<keyword evidence="8" id="KW-0694">RNA-binding</keyword>
<keyword evidence="3" id="KW-0548">Nucleotidyltransferase</keyword>
<dbReference type="CDD" id="cd00303">
    <property type="entry name" value="retropepsin_like"/>
    <property type="match status" value="1"/>
</dbReference>
<dbReference type="GO" id="GO:0003677">
    <property type="term" value="F:DNA binding"/>
    <property type="evidence" value="ECO:0007669"/>
    <property type="project" value="UniProtKB-KW"/>
</dbReference>
<dbReference type="InterPro" id="IPR050951">
    <property type="entry name" value="Retrovirus_Pol_polyprotein"/>
</dbReference>
<keyword evidence="1" id="KW-0645">Protease</keyword>
<dbReference type="GO" id="GO:0006508">
    <property type="term" value="P:proteolysis"/>
    <property type="evidence" value="ECO:0007669"/>
    <property type="project" value="UniProtKB-KW"/>
</dbReference>
<dbReference type="SMART" id="SM00343">
    <property type="entry name" value="ZnF_C2HC"/>
    <property type="match status" value="1"/>
</dbReference>
<dbReference type="GO" id="GO:0004519">
    <property type="term" value="F:endonuclease activity"/>
    <property type="evidence" value="ECO:0007669"/>
    <property type="project" value="UniProtKB-KW"/>
</dbReference>
<comment type="caution">
    <text evidence="16">The sequence shown here is derived from an EMBL/GenBank/DDBJ whole genome shotgun (WGS) entry which is preliminary data.</text>
</comment>
<keyword evidence="9" id="KW-0229">DNA integration</keyword>
<keyword evidence="2" id="KW-0808">Transferase</keyword>
<name>A0A9Q1C9R2_HOLLE</name>
<feature type="domain" description="CCHC-type" evidence="14">
    <location>
        <begin position="341"/>
        <end position="354"/>
    </location>
</feature>
<dbReference type="EMBL" id="JAIZAY010000006">
    <property type="protein sequence ID" value="KAJ8040704.1"/>
    <property type="molecule type" value="Genomic_DNA"/>
</dbReference>